<reference evidence="1" key="1">
    <citation type="journal article" date="2022" name="bioRxiv">
        <title>Sequencing and chromosome-scale assembly of the giantPleurodeles waltlgenome.</title>
        <authorList>
            <person name="Brown T."/>
            <person name="Elewa A."/>
            <person name="Iarovenko S."/>
            <person name="Subramanian E."/>
            <person name="Araus A.J."/>
            <person name="Petzold A."/>
            <person name="Susuki M."/>
            <person name="Suzuki K.-i.T."/>
            <person name="Hayashi T."/>
            <person name="Toyoda A."/>
            <person name="Oliveira C."/>
            <person name="Osipova E."/>
            <person name="Leigh N.D."/>
            <person name="Simon A."/>
            <person name="Yun M.H."/>
        </authorList>
    </citation>
    <scope>NUCLEOTIDE SEQUENCE</scope>
    <source>
        <strain evidence="1">20211129_DDA</strain>
        <tissue evidence="1">Liver</tissue>
    </source>
</reference>
<dbReference type="Proteomes" id="UP001066276">
    <property type="component" value="Chromosome 11"/>
</dbReference>
<organism evidence="1 2">
    <name type="scientific">Pleurodeles waltl</name>
    <name type="common">Iberian ribbed newt</name>
    <dbReference type="NCBI Taxonomy" id="8319"/>
    <lineage>
        <taxon>Eukaryota</taxon>
        <taxon>Metazoa</taxon>
        <taxon>Chordata</taxon>
        <taxon>Craniata</taxon>
        <taxon>Vertebrata</taxon>
        <taxon>Euteleostomi</taxon>
        <taxon>Amphibia</taxon>
        <taxon>Batrachia</taxon>
        <taxon>Caudata</taxon>
        <taxon>Salamandroidea</taxon>
        <taxon>Salamandridae</taxon>
        <taxon>Pleurodelinae</taxon>
        <taxon>Pleurodeles</taxon>
    </lineage>
</organism>
<evidence type="ECO:0000313" key="1">
    <source>
        <dbReference type="EMBL" id="KAJ1094694.1"/>
    </source>
</evidence>
<dbReference type="AlphaFoldDB" id="A0AAV7LVF5"/>
<proteinExistence type="predicted"/>
<protein>
    <submittedName>
        <fullName evidence="1">Uncharacterized protein</fullName>
    </submittedName>
</protein>
<evidence type="ECO:0000313" key="2">
    <source>
        <dbReference type="Proteomes" id="UP001066276"/>
    </source>
</evidence>
<accession>A0AAV7LVF5</accession>
<keyword evidence="2" id="KW-1185">Reference proteome</keyword>
<name>A0AAV7LVF5_PLEWA</name>
<comment type="caution">
    <text evidence="1">The sequence shown here is derived from an EMBL/GenBank/DDBJ whole genome shotgun (WGS) entry which is preliminary data.</text>
</comment>
<dbReference type="EMBL" id="JANPWB010000015">
    <property type="protein sequence ID" value="KAJ1094694.1"/>
    <property type="molecule type" value="Genomic_DNA"/>
</dbReference>
<sequence>MPGSGTSVKVTGVPRRRQRQLHGTIVGPRLGLKLPSRLQGCREGERDSFMAQSLDHAWVWNFRQGHRGAEKERETASWHNRWTMPGSGTSFKIRGVPRRRERQLHGTIVGPRLGLELPSRSKGCREGERDSFIAQSLDHTWVLNFRQGVPRRRERQFRGTIIGPRLGLELPSRSQACREGEIDSFIAQSLDHAWVLIYVKVTGVPRKRGRWLHSTIIGPHLGLELPSRSQACQEEERDSFMAQSLDHAWVWNFLQGHRGAEKERQLHDTIVGPRRHLELPSRSQGCREGERDSFMAQSLDHAWVWNFLQDHRCAEKKRETASWHNRWTTPGSGTSVKVKGVPRRRDRQVHCTIIGPRLGLELPSRSQGCREGEIDSFIAQSLDHAWVLNFRQGHRGAEKERETASWYNHWTTPGSGTSVKVTGVPRRRDRQLHCTIVGPRLGLELTSRSQGCREREGGGFTAQSLDHIWVWNFLQGHRRAKKKRETASWHNHWITPGSGTSFKVTGVLRRRDSFMTQSLDHAGIWNFRQGHRGAEKERETVSLHYHWTMPVSGTSVKVTGVPRRRERQLHGTIFGPCLCLELPSRSQVCQEEERDSFMAQSLDHIWVWNFLQGHRCAKKKRETASWHNHWITPVSGTSVKVTGVPRRRERQLHGTIFGPRLGLELPSRSQG</sequence>
<gene>
    <name evidence="1" type="ORF">NDU88_007746</name>
</gene>